<evidence type="ECO:0000313" key="1">
    <source>
        <dbReference type="EMBL" id="MED6142164.1"/>
    </source>
</evidence>
<evidence type="ECO:0000313" key="2">
    <source>
        <dbReference type="Proteomes" id="UP001341840"/>
    </source>
</evidence>
<organism evidence="1 2">
    <name type="scientific">Stylosanthes scabra</name>
    <dbReference type="NCBI Taxonomy" id="79078"/>
    <lineage>
        <taxon>Eukaryota</taxon>
        <taxon>Viridiplantae</taxon>
        <taxon>Streptophyta</taxon>
        <taxon>Embryophyta</taxon>
        <taxon>Tracheophyta</taxon>
        <taxon>Spermatophyta</taxon>
        <taxon>Magnoliopsida</taxon>
        <taxon>eudicotyledons</taxon>
        <taxon>Gunneridae</taxon>
        <taxon>Pentapetalae</taxon>
        <taxon>rosids</taxon>
        <taxon>fabids</taxon>
        <taxon>Fabales</taxon>
        <taxon>Fabaceae</taxon>
        <taxon>Papilionoideae</taxon>
        <taxon>50 kb inversion clade</taxon>
        <taxon>dalbergioids sensu lato</taxon>
        <taxon>Dalbergieae</taxon>
        <taxon>Pterocarpus clade</taxon>
        <taxon>Stylosanthes</taxon>
    </lineage>
</organism>
<reference evidence="1 2" key="1">
    <citation type="journal article" date="2023" name="Plants (Basel)">
        <title>Bridging the Gap: Combining Genomics and Transcriptomics Approaches to Understand Stylosanthes scabra, an Orphan Legume from the Brazilian Caatinga.</title>
        <authorList>
            <person name="Ferreira-Neto J.R.C."/>
            <person name="da Silva M.D."/>
            <person name="Binneck E."/>
            <person name="de Melo N.F."/>
            <person name="da Silva R.H."/>
            <person name="de Melo A.L.T.M."/>
            <person name="Pandolfi V."/>
            <person name="Bustamante F.O."/>
            <person name="Brasileiro-Vidal A.C."/>
            <person name="Benko-Iseppon A.M."/>
        </authorList>
    </citation>
    <scope>NUCLEOTIDE SEQUENCE [LARGE SCALE GENOMIC DNA]</scope>
    <source>
        <tissue evidence="1">Leaves</tissue>
    </source>
</reference>
<dbReference type="EMBL" id="JASCZI010067068">
    <property type="protein sequence ID" value="MED6142164.1"/>
    <property type="molecule type" value="Genomic_DNA"/>
</dbReference>
<accession>A0ABU6T0D8</accession>
<gene>
    <name evidence="1" type="ORF">PIB30_110956</name>
</gene>
<comment type="caution">
    <text evidence="1">The sequence shown here is derived from an EMBL/GenBank/DDBJ whole genome shotgun (WGS) entry which is preliminary data.</text>
</comment>
<sequence>ISGRARICMLLEDLSMPRQLWPCLGVAPWLPFATHRRGGARICVLQILQPLLGNPITLRRGNSLHQSHA</sequence>
<feature type="non-terminal residue" evidence="1">
    <location>
        <position position="1"/>
    </location>
</feature>
<keyword evidence="2" id="KW-1185">Reference proteome</keyword>
<name>A0ABU6T0D8_9FABA</name>
<proteinExistence type="predicted"/>
<dbReference type="Proteomes" id="UP001341840">
    <property type="component" value="Unassembled WGS sequence"/>
</dbReference>
<protein>
    <submittedName>
        <fullName evidence="1">Uncharacterized protein</fullName>
    </submittedName>
</protein>